<organism evidence="2 3">
    <name type="scientific">Mycena alexandri</name>
    <dbReference type="NCBI Taxonomy" id="1745969"/>
    <lineage>
        <taxon>Eukaryota</taxon>
        <taxon>Fungi</taxon>
        <taxon>Dikarya</taxon>
        <taxon>Basidiomycota</taxon>
        <taxon>Agaricomycotina</taxon>
        <taxon>Agaricomycetes</taxon>
        <taxon>Agaricomycetidae</taxon>
        <taxon>Agaricales</taxon>
        <taxon>Marasmiineae</taxon>
        <taxon>Mycenaceae</taxon>
        <taxon>Mycena</taxon>
    </lineage>
</organism>
<dbReference type="EMBL" id="JARJCM010000104">
    <property type="protein sequence ID" value="KAJ7029130.1"/>
    <property type="molecule type" value="Genomic_DNA"/>
</dbReference>
<gene>
    <name evidence="2" type="ORF">C8F04DRAFT_1187909</name>
</gene>
<evidence type="ECO:0000256" key="1">
    <source>
        <dbReference type="SAM" id="MobiDB-lite"/>
    </source>
</evidence>
<evidence type="ECO:0000313" key="2">
    <source>
        <dbReference type="EMBL" id="KAJ7029130.1"/>
    </source>
</evidence>
<evidence type="ECO:0000313" key="3">
    <source>
        <dbReference type="Proteomes" id="UP001218188"/>
    </source>
</evidence>
<feature type="region of interest" description="Disordered" evidence="1">
    <location>
        <begin position="54"/>
        <end position="83"/>
    </location>
</feature>
<proteinExistence type="predicted"/>
<sequence>MAGHNRSSDPYELRNPLTAAFSSLATLAGPQKTQNPERIAWRLHVLWPPSVSPRAGSAKNLLREKARERMARRRMRAREDPKLAAEAASQRRVYDANYRAKHRDMIQLKLAMRRDDKRWRDHGARPPIAETRDYEQELLLLEDDRWLQAMPAHRRKNSMGGM</sequence>
<dbReference type="Proteomes" id="UP001218188">
    <property type="component" value="Unassembled WGS sequence"/>
</dbReference>
<protein>
    <submittedName>
        <fullName evidence="2">Uncharacterized protein</fullName>
    </submittedName>
</protein>
<comment type="caution">
    <text evidence="2">The sequence shown here is derived from an EMBL/GenBank/DDBJ whole genome shotgun (WGS) entry which is preliminary data.</text>
</comment>
<accession>A0AAD6SKK2</accession>
<keyword evidence="3" id="KW-1185">Reference proteome</keyword>
<dbReference type="AlphaFoldDB" id="A0AAD6SKK2"/>
<reference evidence="2" key="1">
    <citation type="submission" date="2023-03" db="EMBL/GenBank/DDBJ databases">
        <title>Massive genome expansion in bonnet fungi (Mycena s.s.) driven by repeated elements and novel gene families across ecological guilds.</title>
        <authorList>
            <consortium name="Lawrence Berkeley National Laboratory"/>
            <person name="Harder C.B."/>
            <person name="Miyauchi S."/>
            <person name="Viragh M."/>
            <person name="Kuo A."/>
            <person name="Thoen E."/>
            <person name="Andreopoulos B."/>
            <person name="Lu D."/>
            <person name="Skrede I."/>
            <person name="Drula E."/>
            <person name="Henrissat B."/>
            <person name="Morin E."/>
            <person name="Kohler A."/>
            <person name="Barry K."/>
            <person name="LaButti K."/>
            <person name="Morin E."/>
            <person name="Salamov A."/>
            <person name="Lipzen A."/>
            <person name="Mereny Z."/>
            <person name="Hegedus B."/>
            <person name="Baldrian P."/>
            <person name="Stursova M."/>
            <person name="Weitz H."/>
            <person name="Taylor A."/>
            <person name="Grigoriev I.V."/>
            <person name="Nagy L.G."/>
            <person name="Martin F."/>
            <person name="Kauserud H."/>
        </authorList>
    </citation>
    <scope>NUCLEOTIDE SEQUENCE</scope>
    <source>
        <strain evidence="2">CBHHK200</strain>
    </source>
</reference>
<name>A0AAD6SKK2_9AGAR</name>